<dbReference type="InterPro" id="IPR021320">
    <property type="entry name" value="DUF2905"/>
</dbReference>
<feature type="transmembrane region" description="Helical" evidence="1">
    <location>
        <begin position="36"/>
        <end position="55"/>
    </location>
</feature>
<name>A0A5C1ECG9_9RHOO</name>
<sequence>MGLAVLVIGVLNPALARRLPLGRLPGDVRVVLRGRAYHFPFTTTLLLSLLLSLVLRLL</sequence>
<keyword evidence="1" id="KW-0812">Transmembrane</keyword>
<dbReference type="Pfam" id="PF11146">
    <property type="entry name" value="DUF2905"/>
    <property type="match status" value="1"/>
</dbReference>
<protein>
    <recommendedName>
        <fullName evidence="4">DUF2905 domain-containing protein</fullName>
    </recommendedName>
</protein>
<gene>
    <name evidence="2" type="ORF">OTERR_30800</name>
</gene>
<reference evidence="2 3" key="1">
    <citation type="submission" date="2017-07" db="EMBL/GenBank/DDBJ databases">
        <title>Complete genome sequence of Oryzomicrobium terrae TPP412.</title>
        <authorList>
            <person name="Chiu L.-W."/>
            <person name="Lo K.-J."/>
            <person name="Tsai Y.-M."/>
            <person name="Lin S.-S."/>
            <person name="Kuo C.-H."/>
            <person name="Liu C.-T."/>
        </authorList>
    </citation>
    <scope>NUCLEOTIDE SEQUENCE [LARGE SCALE GENOMIC DNA]</scope>
    <source>
        <strain evidence="2 3">TPP412</strain>
    </source>
</reference>
<evidence type="ECO:0000313" key="3">
    <source>
        <dbReference type="Proteomes" id="UP000323671"/>
    </source>
</evidence>
<keyword evidence="3" id="KW-1185">Reference proteome</keyword>
<evidence type="ECO:0008006" key="4">
    <source>
        <dbReference type="Google" id="ProtNLM"/>
    </source>
</evidence>
<dbReference type="EMBL" id="CP022579">
    <property type="protein sequence ID" value="QEL66556.1"/>
    <property type="molecule type" value="Genomic_DNA"/>
</dbReference>
<proteinExistence type="predicted"/>
<keyword evidence="1" id="KW-0472">Membrane</keyword>
<keyword evidence="1" id="KW-1133">Transmembrane helix</keyword>
<evidence type="ECO:0000256" key="1">
    <source>
        <dbReference type="SAM" id="Phobius"/>
    </source>
</evidence>
<dbReference type="AlphaFoldDB" id="A0A5C1ECG9"/>
<dbReference type="Proteomes" id="UP000323671">
    <property type="component" value="Chromosome"/>
</dbReference>
<accession>A0A5C1ECG9</accession>
<evidence type="ECO:0000313" key="2">
    <source>
        <dbReference type="EMBL" id="QEL66556.1"/>
    </source>
</evidence>
<dbReference type="PANTHER" id="PTHR36443:SF1">
    <property type="entry name" value="BSR5223 PROTEIN"/>
    <property type="match status" value="1"/>
</dbReference>
<dbReference type="PANTHER" id="PTHR36443">
    <property type="entry name" value="BSR5223 PROTEIN"/>
    <property type="match status" value="1"/>
</dbReference>
<dbReference type="KEGG" id="otr:OTERR_30800"/>
<organism evidence="2 3">
    <name type="scientific">Oryzomicrobium terrae</name>
    <dbReference type="NCBI Taxonomy" id="1735038"/>
    <lineage>
        <taxon>Bacteria</taxon>
        <taxon>Pseudomonadati</taxon>
        <taxon>Pseudomonadota</taxon>
        <taxon>Betaproteobacteria</taxon>
        <taxon>Rhodocyclales</taxon>
        <taxon>Rhodocyclaceae</taxon>
        <taxon>Oryzomicrobium</taxon>
    </lineage>
</organism>